<sequence length="55" mass="6083">MATDSGVSKIHVEKVAINMSPSLNHLRENICNTLRPKNNPHKTGWAEKDTVATNL</sequence>
<reference evidence="3" key="1">
    <citation type="journal article" date="2011" name="PLoS Genet.">
        <title>Genomic analysis of the necrotrophic fungal pathogens Sclerotinia sclerotiorum and Botrytis cinerea.</title>
        <authorList>
            <person name="Amselem J."/>
            <person name="Cuomo C.A."/>
            <person name="van Kan J.A."/>
            <person name="Viaud M."/>
            <person name="Benito E.P."/>
            <person name="Couloux A."/>
            <person name="Coutinho P.M."/>
            <person name="de Vries R.P."/>
            <person name="Dyer P.S."/>
            <person name="Fillinger S."/>
            <person name="Fournier E."/>
            <person name="Gout L."/>
            <person name="Hahn M."/>
            <person name="Kohn L."/>
            <person name="Lapalu N."/>
            <person name="Plummer K.M."/>
            <person name="Pradier J.M."/>
            <person name="Quevillon E."/>
            <person name="Sharon A."/>
            <person name="Simon A."/>
            <person name="ten Have A."/>
            <person name="Tudzynski B."/>
            <person name="Tudzynski P."/>
            <person name="Wincker P."/>
            <person name="Andrew M."/>
            <person name="Anthouard V."/>
            <person name="Beever R.E."/>
            <person name="Beffa R."/>
            <person name="Benoit I."/>
            <person name="Bouzid O."/>
            <person name="Brault B."/>
            <person name="Chen Z."/>
            <person name="Choquer M."/>
            <person name="Collemare J."/>
            <person name="Cotton P."/>
            <person name="Danchin E.G."/>
            <person name="Da Silva C."/>
            <person name="Gautier A."/>
            <person name="Giraud C."/>
            <person name="Giraud T."/>
            <person name="Gonzalez C."/>
            <person name="Grossetete S."/>
            <person name="Guldener U."/>
            <person name="Henrissat B."/>
            <person name="Howlett B.J."/>
            <person name="Kodira C."/>
            <person name="Kretschmer M."/>
            <person name="Lappartient A."/>
            <person name="Leroch M."/>
            <person name="Levis C."/>
            <person name="Mauceli E."/>
            <person name="Neuveglise C."/>
            <person name="Oeser B."/>
            <person name="Pearson M."/>
            <person name="Poulain J."/>
            <person name="Poussereau N."/>
            <person name="Quesneville H."/>
            <person name="Rascle C."/>
            <person name="Schumacher J."/>
            <person name="Segurens B."/>
            <person name="Sexton A."/>
            <person name="Silva E."/>
            <person name="Sirven C."/>
            <person name="Soanes D.M."/>
            <person name="Talbot N.J."/>
            <person name="Templeton M."/>
            <person name="Yandava C."/>
            <person name="Yarden O."/>
            <person name="Zeng Q."/>
            <person name="Rollins J.A."/>
            <person name="Lebrun M.H."/>
            <person name="Dickman M."/>
        </authorList>
    </citation>
    <scope>NUCLEOTIDE SEQUENCE [LARGE SCALE GENOMIC DNA]</scope>
    <source>
        <strain evidence="3">T4</strain>
    </source>
</reference>
<accession>G2XSJ1</accession>
<gene>
    <name evidence="2" type="ORF">BofuT4_uP064700.1</name>
</gene>
<evidence type="ECO:0000313" key="2">
    <source>
        <dbReference type="EMBL" id="CCD43628.1"/>
    </source>
</evidence>
<dbReference type="HOGENOM" id="CLU_3032051_0_0_1"/>
<protein>
    <submittedName>
        <fullName evidence="2">Uncharacterized protein</fullName>
    </submittedName>
</protein>
<dbReference type="Proteomes" id="UP000008177">
    <property type="component" value="Unplaced contigs"/>
</dbReference>
<evidence type="ECO:0000313" key="3">
    <source>
        <dbReference type="Proteomes" id="UP000008177"/>
    </source>
</evidence>
<feature type="region of interest" description="Disordered" evidence="1">
    <location>
        <begin position="34"/>
        <end position="55"/>
    </location>
</feature>
<dbReference type="InParanoid" id="G2XSJ1"/>
<organism evidence="2 3">
    <name type="scientific">Botryotinia fuckeliana (strain T4)</name>
    <name type="common">Noble rot fungus</name>
    <name type="synonym">Botrytis cinerea</name>
    <dbReference type="NCBI Taxonomy" id="999810"/>
    <lineage>
        <taxon>Eukaryota</taxon>
        <taxon>Fungi</taxon>
        <taxon>Dikarya</taxon>
        <taxon>Ascomycota</taxon>
        <taxon>Pezizomycotina</taxon>
        <taxon>Leotiomycetes</taxon>
        <taxon>Helotiales</taxon>
        <taxon>Sclerotiniaceae</taxon>
        <taxon>Botrytis</taxon>
    </lineage>
</organism>
<dbReference type="EMBL" id="FQ790261">
    <property type="protein sequence ID" value="CCD43628.1"/>
    <property type="molecule type" value="Genomic_DNA"/>
</dbReference>
<feature type="compositionally biased region" description="Basic and acidic residues" evidence="1">
    <location>
        <begin position="44"/>
        <end position="55"/>
    </location>
</feature>
<dbReference type="AlphaFoldDB" id="G2XSJ1"/>
<proteinExistence type="predicted"/>
<name>G2XSJ1_BOTF4</name>
<evidence type="ECO:0000256" key="1">
    <source>
        <dbReference type="SAM" id="MobiDB-lite"/>
    </source>
</evidence>